<dbReference type="Pfam" id="PF03349">
    <property type="entry name" value="Toluene_X"/>
    <property type="match status" value="1"/>
</dbReference>
<evidence type="ECO:0000256" key="4">
    <source>
        <dbReference type="ARBA" id="ARBA00022448"/>
    </source>
</evidence>
<evidence type="ECO:0000256" key="2">
    <source>
        <dbReference type="ARBA" id="ARBA00008163"/>
    </source>
</evidence>
<dbReference type="AlphaFoldDB" id="A0A375A8P1"/>
<dbReference type="GO" id="GO:0015483">
    <property type="term" value="F:long-chain fatty acid transporting porin activity"/>
    <property type="evidence" value="ECO:0007669"/>
    <property type="project" value="TreeGrafter"/>
</dbReference>
<keyword evidence="10" id="KW-0998">Cell outer membrane</keyword>
<accession>A0A375A8P1</accession>
<protein>
    <recommendedName>
        <fullName evidence="3">Long-chain fatty acid transport protein</fullName>
    </recommendedName>
    <alternativeName>
        <fullName evidence="12">Outer membrane FadL protein</fullName>
    </alternativeName>
    <alternativeName>
        <fullName evidence="11">Outer membrane flp protein</fullName>
    </alternativeName>
</protein>
<keyword evidence="8" id="KW-0445">Lipid transport</keyword>
<evidence type="ECO:0000256" key="3">
    <source>
        <dbReference type="ARBA" id="ARBA00015869"/>
    </source>
</evidence>
<keyword evidence="15" id="KW-1185">Reference proteome</keyword>
<keyword evidence="7 13" id="KW-0732">Signal</keyword>
<evidence type="ECO:0000256" key="10">
    <source>
        <dbReference type="ARBA" id="ARBA00023237"/>
    </source>
</evidence>
<dbReference type="Gene3D" id="2.40.160.60">
    <property type="entry name" value="Outer membrane protein transport protein (OMPP1/FadL/TodX)"/>
    <property type="match status" value="1"/>
</dbReference>
<evidence type="ECO:0000256" key="6">
    <source>
        <dbReference type="ARBA" id="ARBA00022692"/>
    </source>
</evidence>
<comment type="subcellular location">
    <subcellularLocation>
        <location evidence="1">Cell outer membrane</location>
        <topology evidence="1">Multi-pass membrane protein</topology>
    </subcellularLocation>
</comment>
<proteinExistence type="inferred from homology"/>
<keyword evidence="4" id="KW-0813">Transport</keyword>
<evidence type="ECO:0000313" key="14">
    <source>
        <dbReference type="EMBL" id="SLM62296.1"/>
    </source>
</evidence>
<evidence type="ECO:0000256" key="7">
    <source>
        <dbReference type="ARBA" id="ARBA00022729"/>
    </source>
</evidence>
<dbReference type="GO" id="GO:0009279">
    <property type="term" value="C:cell outer membrane"/>
    <property type="evidence" value="ECO:0007669"/>
    <property type="project" value="UniProtKB-SubCell"/>
</dbReference>
<dbReference type="SUPFAM" id="SSF56935">
    <property type="entry name" value="Porins"/>
    <property type="match status" value="1"/>
</dbReference>
<feature type="chain" id="PRO_5016812292" description="Long-chain fatty acid transport protein" evidence="13">
    <location>
        <begin position="26"/>
        <end position="421"/>
    </location>
</feature>
<evidence type="ECO:0000256" key="5">
    <source>
        <dbReference type="ARBA" id="ARBA00022452"/>
    </source>
</evidence>
<evidence type="ECO:0000256" key="8">
    <source>
        <dbReference type="ARBA" id="ARBA00023055"/>
    </source>
</evidence>
<gene>
    <name evidence="14" type="primary">fadL</name>
    <name evidence="14" type="ORF">DAQ1742_01299</name>
</gene>
<evidence type="ECO:0000256" key="12">
    <source>
        <dbReference type="ARBA" id="ARBA00033358"/>
    </source>
</evidence>
<dbReference type="NCBIfam" id="NF007988">
    <property type="entry name" value="PRK10716.1"/>
    <property type="match status" value="1"/>
</dbReference>
<evidence type="ECO:0000313" key="15">
    <source>
        <dbReference type="Proteomes" id="UP000294820"/>
    </source>
</evidence>
<dbReference type="Proteomes" id="UP000294820">
    <property type="component" value="Chromosome 1"/>
</dbReference>
<keyword evidence="6" id="KW-0812">Transmembrane</keyword>
<sequence>MSQKVLLKKTSLAVALALMASNVNAAGFQLNEFSSSGLGRAFSGESAIADNATSGSRNPATMTLFDRPVFSGGVTYINPGINLHGASSSGNDASADNIAPHAWVPNLHFIMPLNERWAVGASATTNFGLATEFSDNFSAGSIGGKTDLKTSNLNLSAAYRLNEQFSVGLGVNAVYADAKIVRTAGELAPALNVSRSAEITHLDGKEWGYGWNAGILYELDKNNRFGLSYRSRVDIDFKGSFRSAMAVPRGTSGVTVPGDLTLNLPEMWELSAYHRVAPKWAVHYSLAYTGWSAFQELRATGSNGQQLFQKDEHFRDAYRIALGTTYYYDDNWTFRTGIAFDDSPVPADKRTISIPDQDRLWLSAGTTYAFNKDASVDVGVSYMHGQKVTIHEAGVAANVPSYSFTSKGQAWLYGVNVNYRF</sequence>
<evidence type="ECO:0000256" key="13">
    <source>
        <dbReference type="SAM" id="SignalP"/>
    </source>
</evidence>
<dbReference type="PANTHER" id="PTHR35093:SF3">
    <property type="entry name" value="LONG-CHAIN FATTY ACID TRANSPORT PROTEIN"/>
    <property type="match status" value="1"/>
</dbReference>
<dbReference type="KEGG" id="daq:DAQ1742_01299"/>
<organism evidence="14 15">
    <name type="scientific">Dickeya aquatica</name>
    <dbReference type="NCBI Taxonomy" id="1401087"/>
    <lineage>
        <taxon>Bacteria</taxon>
        <taxon>Pseudomonadati</taxon>
        <taxon>Pseudomonadota</taxon>
        <taxon>Gammaproteobacteria</taxon>
        <taxon>Enterobacterales</taxon>
        <taxon>Pectobacteriaceae</taxon>
        <taxon>Dickeya</taxon>
    </lineage>
</organism>
<dbReference type="InterPro" id="IPR005017">
    <property type="entry name" value="OMPP1/FadL/TodX"/>
</dbReference>
<dbReference type="RefSeq" id="WP_035343237.1">
    <property type="nucleotide sequence ID" value="NZ_LT615367.1"/>
</dbReference>
<comment type="similarity">
    <text evidence="2">Belongs to the OmpP1/FadL family.</text>
</comment>
<name>A0A375A8P1_9GAMM</name>
<reference evidence="14 15" key="1">
    <citation type="submission" date="2016-09" db="EMBL/GenBank/DDBJ databases">
        <authorList>
            <person name="Reverchon S."/>
            <person name="Nasser W."/>
            <person name="Leonard S."/>
            <person name="Brochier C."/>
            <person name="Duprey A."/>
        </authorList>
    </citation>
    <scope>NUCLEOTIDE SEQUENCE [LARGE SCALE GENOMIC DNA]</scope>
    <source>
        <strain evidence="14 15">174/2</strain>
    </source>
</reference>
<dbReference type="FunFam" id="2.40.160.60:FF:000001">
    <property type="entry name" value="Long-chain fatty acid transporter FadL"/>
    <property type="match status" value="1"/>
</dbReference>
<keyword evidence="5" id="KW-1134">Transmembrane beta strand</keyword>
<evidence type="ECO:0000256" key="1">
    <source>
        <dbReference type="ARBA" id="ARBA00004571"/>
    </source>
</evidence>
<evidence type="ECO:0000256" key="9">
    <source>
        <dbReference type="ARBA" id="ARBA00023136"/>
    </source>
</evidence>
<keyword evidence="9" id="KW-0472">Membrane</keyword>
<dbReference type="PANTHER" id="PTHR35093">
    <property type="entry name" value="OUTER MEMBRANE PROTEIN NMB0088-RELATED"/>
    <property type="match status" value="1"/>
</dbReference>
<evidence type="ECO:0000256" key="11">
    <source>
        <dbReference type="ARBA" id="ARBA00031886"/>
    </source>
</evidence>
<dbReference type="EMBL" id="LT615367">
    <property type="protein sequence ID" value="SLM62296.1"/>
    <property type="molecule type" value="Genomic_DNA"/>
</dbReference>
<feature type="signal peptide" evidence="13">
    <location>
        <begin position="1"/>
        <end position="25"/>
    </location>
</feature>